<reference evidence="2 3" key="1">
    <citation type="submission" date="2022-09" db="EMBL/GenBank/DDBJ databases">
        <title>Interaction between co-microsymbionts with complementary sets of symbiotic genes in legume-rhizobium systems.</title>
        <authorList>
            <person name="Safronova V."/>
            <person name="Sazanova A."/>
            <person name="Afonin A."/>
            <person name="Chirak E."/>
        </authorList>
    </citation>
    <scope>NUCLEOTIDE SEQUENCE [LARGE SCALE GENOMIC DNA]</scope>
    <source>
        <strain evidence="2 3">A18/4-1</strain>
    </source>
</reference>
<organism evidence="2 3">
    <name type="scientific">Devosia neptuniae</name>
    <dbReference type="NCBI Taxonomy" id="191302"/>
    <lineage>
        <taxon>Bacteria</taxon>
        <taxon>Pseudomonadati</taxon>
        <taxon>Pseudomonadota</taxon>
        <taxon>Alphaproteobacteria</taxon>
        <taxon>Hyphomicrobiales</taxon>
        <taxon>Devosiaceae</taxon>
        <taxon>Devosia</taxon>
    </lineage>
</organism>
<gene>
    <name evidence="2" type="ORF">N8A98_03315</name>
</gene>
<dbReference type="Gene3D" id="1.20.1640.10">
    <property type="entry name" value="Multidrug efflux transporter AcrB transmembrane domain"/>
    <property type="match status" value="2"/>
</dbReference>
<dbReference type="PANTHER" id="PTHR32063">
    <property type="match status" value="1"/>
</dbReference>
<feature type="transmembrane region" description="Helical" evidence="1">
    <location>
        <begin position="427"/>
        <end position="447"/>
    </location>
</feature>
<keyword evidence="1" id="KW-0812">Transmembrane</keyword>
<dbReference type="EMBL" id="CP104965">
    <property type="protein sequence ID" value="UXN70242.1"/>
    <property type="molecule type" value="Genomic_DNA"/>
</dbReference>
<dbReference type="Proteomes" id="UP001061862">
    <property type="component" value="Chromosome"/>
</dbReference>
<dbReference type="RefSeq" id="WP_262169139.1">
    <property type="nucleotide sequence ID" value="NZ_CP104965.1"/>
</dbReference>
<dbReference type="SUPFAM" id="SSF82866">
    <property type="entry name" value="Multidrug efflux transporter AcrB transmembrane domain"/>
    <property type="match status" value="2"/>
</dbReference>
<name>A0ABY6CG89_9HYPH</name>
<dbReference type="SUPFAM" id="SSF82693">
    <property type="entry name" value="Multidrug efflux transporter AcrB pore domain, PN1, PN2, PC1 and PC2 subdomains"/>
    <property type="match status" value="3"/>
</dbReference>
<dbReference type="PRINTS" id="PR00702">
    <property type="entry name" value="ACRIFLAVINRP"/>
</dbReference>
<evidence type="ECO:0000313" key="3">
    <source>
        <dbReference type="Proteomes" id="UP001061862"/>
    </source>
</evidence>
<feature type="transmembrane region" description="Helical" evidence="1">
    <location>
        <begin position="533"/>
        <end position="554"/>
    </location>
</feature>
<evidence type="ECO:0000256" key="1">
    <source>
        <dbReference type="SAM" id="Phobius"/>
    </source>
</evidence>
<dbReference type="InterPro" id="IPR027463">
    <property type="entry name" value="AcrB_DN_DC_subdom"/>
</dbReference>
<feature type="transmembrane region" description="Helical" evidence="1">
    <location>
        <begin position="459"/>
        <end position="481"/>
    </location>
</feature>
<keyword evidence="1" id="KW-1133">Transmembrane helix</keyword>
<dbReference type="InterPro" id="IPR001036">
    <property type="entry name" value="Acrflvin-R"/>
</dbReference>
<feature type="transmembrane region" description="Helical" evidence="1">
    <location>
        <begin position="911"/>
        <end position="932"/>
    </location>
</feature>
<dbReference type="SUPFAM" id="SSF82714">
    <property type="entry name" value="Multidrug efflux transporter AcrB TolC docking domain, DN and DC subdomains"/>
    <property type="match status" value="2"/>
</dbReference>
<accession>A0ABY6CG89</accession>
<evidence type="ECO:0000313" key="2">
    <source>
        <dbReference type="EMBL" id="UXN70242.1"/>
    </source>
</evidence>
<dbReference type="Gene3D" id="3.30.70.1430">
    <property type="entry name" value="Multidrug efflux transporter AcrB pore domain"/>
    <property type="match status" value="2"/>
</dbReference>
<sequence>MFLTRISVNHPVFATMVMVALMVFGLYSYQRLPIEQLPDVDLPVVAVVVSYPGASAESVENDIIKPIEDSVNTISGIDSLTSTARQNQALVVIMFDMEVNSVEALQEVRDKMSSIEADLPQNADKPQILRFDPAAMPIVSLAIRSDTLSPSELTDLANDVVVDRLRNVQGVGSVTLVGGVPTQIDVQVDPDRLDAFGVSMSDVMTAIAQNNRDLPAGSITEGSVARSIQIEGKIQNIDDFADIIVARTGGQPVRLGEVATISSGPSDDESLAFINGERALSIDILKVQGANTVGVAHAIHQTLERLEQSELPAGVHIDVVRDNSVEVEQSFHTVQNMIIEGAVLAVLIVFLFLNSWRSTVITGLTLPISIIGTMIVLYMLGFTLNMMTLMALSLSVGILIDDAIVVRENIMRHLHMGKGHFQAAVDGTNEIGLAVLASTLSIVAVFLPVAFMEGMIGRFFLQFGVTVSVAVLISLFVAFTLDPMMSSVWYDPASEPNAKRGPIGRLVAKFDEFFGWLSERYRSVLRWSLRHRIATLGTAVALFFSSFLLLPMVGVEFVPPSDNSEFTVEVETPQGSSLAYTGDKVRQIEALLRQMPEVERTYATINAGQSASGENSASILVSMVPPGQRDRMPHEMTGPARDVLAQVPGITTVVGVASGLGGGVTKPVQVTLYGDSFATLGRLADEFTAKLANINGLADIESSLEAAQPVVGIRVNQDLASEVGVSMQQIGAILQPMLSGEEVSEWTSPEEETYKLIVRLPPQERDQVEALYSLPIARTDTSVVRLGDVADVAMSTGPGEIQRRDLTRQITVDANISGVTIGDVMPAIQQAMDEMELPPGYRISMGGDAEQLGDTAASAGAALLLAVVFIYLVLASQFGSFLQPIAIMMSLPLSLVGVILGLLIGGSTLNMMSMIGFIMLMGLVVKNAILLVDNANHKVKDGLNLYDALVEAGVTRFRPIIMTTLAMVFGMLPLALSLHEGSGQNAPMAHAVIGGLISSTLLTLVVVPVILTYTESLSRFVKRLMPGKPAHHGEAEAEKPATA</sequence>
<dbReference type="Gene3D" id="3.30.70.1320">
    <property type="entry name" value="Multidrug efflux transporter AcrB pore domain like"/>
    <property type="match status" value="1"/>
</dbReference>
<dbReference type="Pfam" id="PF00873">
    <property type="entry name" value="ACR_tran"/>
    <property type="match status" value="1"/>
</dbReference>
<feature type="transmembrane region" description="Helical" evidence="1">
    <location>
        <begin position="12"/>
        <end position="29"/>
    </location>
</feature>
<feature type="transmembrane region" description="Helical" evidence="1">
    <location>
        <begin position="360"/>
        <end position="380"/>
    </location>
</feature>
<dbReference type="Gene3D" id="3.30.2090.10">
    <property type="entry name" value="Multidrug efflux transporter AcrB TolC docking domain, DN and DC subdomains"/>
    <property type="match status" value="2"/>
</dbReference>
<feature type="transmembrane region" description="Helical" evidence="1">
    <location>
        <begin position="855"/>
        <end position="874"/>
    </location>
</feature>
<feature type="transmembrane region" description="Helical" evidence="1">
    <location>
        <begin position="334"/>
        <end position="353"/>
    </location>
</feature>
<feature type="transmembrane region" description="Helical" evidence="1">
    <location>
        <begin position="991"/>
        <end position="1013"/>
    </location>
</feature>
<dbReference type="PANTHER" id="PTHR32063:SF0">
    <property type="entry name" value="SWARMING MOTILITY PROTEIN SWRC"/>
    <property type="match status" value="1"/>
</dbReference>
<dbReference type="Gene3D" id="3.30.70.1440">
    <property type="entry name" value="Multidrug efflux transporter AcrB pore domain"/>
    <property type="match status" value="1"/>
</dbReference>
<protein>
    <submittedName>
        <fullName evidence="2">Efflux RND transporter permease subunit</fullName>
    </submittedName>
</protein>
<feature type="transmembrane region" description="Helical" evidence="1">
    <location>
        <begin position="386"/>
        <end position="406"/>
    </location>
</feature>
<proteinExistence type="predicted"/>
<keyword evidence="3" id="KW-1185">Reference proteome</keyword>
<feature type="transmembrane region" description="Helical" evidence="1">
    <location>
        <begin position="886"/>
        <end position="905"/>
    </location>
</feature>
<keyword evidence="1" id="KW-0472">Membrane</keyword>
<feature type="transmembrane region" description="Helical" evidence="1">
    <location>
        <begin position="960"/>
        <end position="979"/>
    </location>
</feature>